<dbReference type="SUPFAM" id="SSF51120">
    <property type="entry name" value="beta-Roll"/>
    <property type="match status" value="4"/>
</dbReference>
<dbReference type="InterPro" id="IPR050557">
    <property type="entry name" value="RTX_toxin/Mannuronan_C5-epim"/>
</dbReference>
<accession>A0ABP2D592</accession>
<evidence type="ECO:0000256" key="2">
    <source>
        <dbReference type="ARBA" id="ARBA00022525"/>
    </source>
</evidence>
<dbReference type="SMART" id="SM00758">
    <property type="entry name" value="PA14"/>
    <property type="match status" value="1"/>
</dbReference>
<dbReference type="InterPro" id="IPR036844">
    <property type="entry name" value="Hint_dom_sf"/>
</dbReference>
<feature type="domain" description="PA14" evidence="4">
    <location>
        <begin position="822"/>
        <end position="974"/>
    </location>
</feature>
<dbReference type="Gene3D" id="2.150.10.10">
    <property type="entry name" value="Serralysin-like metalloprotease, C-terminal"/>
    <property type="match status" value="7"/>
</dbReference>
<dbReference type="PROSITE" id="PS00330">
    <property type="entry name" value="HEMOLYSIN_CALCIUM"/>
    <property type="match status" value="6"/>
</dbReference>
<comment type="caution">
    <text evidence="5">The sequence shown here is derived from an EMBL/GenBank/DDBJ whole genome shotgun (WGS) entry which is preliminary data.</text>
</comment>
<dbReference type="Pfam" id="PF13403">
    <property type="entry name" value="Hint_2"/>
    <property type="match status" value="1"/>
</dbReference>
<evidence type="ECO:0000256" key="1">
    <source>
        <dbReference type="ARBA" id="ARBA00004613"/>
    </source>
</evidence>
<dbReference type="Pfam" id="PF00353">
    <property type="entry name" value="HemolysinCabind"/>
    <property type="match status" value="7"/>
</dbReference>
<evidence type="ECO:0000313" key="6">
    <source>
        <dbReference type="Proteomes" id="UP000003257"/>
    </source>
</evidence>
<sequence>MEFYMVIRTLYAIDSEALTVIYSTMQNVGDTVYNNSHSPTGTKYTYHDGFAPQQVTIEDTGGNADILEDDQTAHHIVVDGAGLVDAGTRIEGESIIKLQALDDNGVATGPVIEIFVMSQHGNVHDVWGFASDTLLEPGTDYIKVGGNNIGSTTYANYQNPFLIEVDGTEGDDIMDVGFTDVDGDQIDGTDGNNEVVYGYEGDDSINAGIGHDTVYGGDGDDTLAGGYGADIIDGGKDNDTADYSTSTGGVTVSLTTGKGTGSDAQGDTLTDIENLTGSRFNDVLTGDDEDNRLDGGAGADKLYGADGEDTLIGGDGADLLDGGKDDDTLFGRAGIDTLLGGKGKDHLDGGAGDDRLEGGEDDDILLGGDGADALFGGEGKDILEGGLGDDSLNGGADDDILLGGAGDDTLNGGAGDDTLTGGLGKDSFVIEAADYSALGTPEDVLDALIRENLAELTAWTAKKEAEGVFSDDDDDRDHDELAASDLDIAAVGEAVLAALPSYLGGLTNTAIELLVETTLTNMVLTNPNGHLDAKDVAEHLEDLVKPFYGKTAASRVKDAVEDEIKEQYDDFEDRLSAPKIDKSDLKDLAQHVTIEDFEIGEDVLVLSSHDYLETLGLSTNDVRITDTKGDGSGDAVLHLPDGSTVTLIGVDATKLDPETLEGMGFFESDDTSDFQNALLTSAGKIFGGGGNDELVGSLNNELFSGGTGNDSIFGGGGADTIMGGSGSDYIEGGEGDDVLYTGTGDDTLDGGDGDDVLHNSSGDDSLVGGAGNDRLVASSGDDTLEGGADNDTLIGGIHNDSLDGGSGDDRLMGDFEVDGLVEPKLLFAYEYYELDDAASLNSLADAGFTSGTENDRTPDGEGAVDSINPTAIDAHHGGNGDTFAVKLTSTLSVSKGGTYTFELTSDDGAQIYVDGVLLVHNDRVHTEETASRTTSLTEGDHLVEILYFDKAAEETLKVSLSGPDTGNTSIDLANANLSNSFDDTLTGGEGNDTLIGGLGDDTFLYNVGDGHDTITDFNAGNTGTLSDGDSTNNDFINLSGYYDNIRELHADYADDYTLNQSNKDSADYSNNTQFGDGSLFFNKAPGGSSFFTSENTGVVCFTAGTAIRTPKGEVQITDLQVGDLVCTLDNGPQPIRWIGQREVDNAALTANDTLRPVLIPKGSFGATRDLLVSRQHAILIDADRLARAVHLTQAKGTRARIAHGKKQVTYIHLMFDAHQIIFAENVAAESFYPGANAFEALGQEARSDLLRAFPVFAEAGSIEDIAKIYGPMARPIVEGKKLRAPVRKGPYGGRQRMPSQSHAAP</sequence>
<dbReference type="SUPFAM" id="SSF51294">
    <property type="entry name" value="Hedgehog/intein (Hint) domain"/>
    <property type="match status" value="1"/>
</dbReference>
<reference evidence="5 6" key="1">
    <citation type="submission" date="2007-11" db="EMBL/GenBank/DDBJ databases">
        <authorList>
            <person name="Wagner-Dobler I."/>
            <person name="Ferriera S."/>
            <person name="Johnson J."/>
            <person name="Kravitz S."/>
            <person name="Beeson K."/>
            <person name="Sutton G."/>
            <person name="Rogers Y.-H."/>
            <person name="Friedman R."/>
            <person name="Frazier M."/>
            <person name="Venter J.C."/>
        </authorList>
    </citation>
    <scope>NUCLEOTIDE SEQUENCE [LARGE SCALE GENOMIC DNA]</scope>
    <source>
        <strain evidence="5 6">HEL-45</strain>
    </source>
</reference>
<comment type="subcellular location">
    <subcellularLocation>
        <location evidence="1">Secreted</location>
    </subcellularLocation>
</comment>
<dbReference type="PROSITE" id="PS51820">
    <property type="entry name" value="PA14"/>
    <property type="match status" value="1"/>
</dbReference>
<dbReference type="PANTHER" id="PTHR38340">
    <property type="entry name" value="S-LAYER PROTEIN"/>
    <property type="match status" value="1"/>
</dbReference>
<dbReference type="InterPro" id="IPR001343">
    <property type="entry name" value="Hemolysn_Ca-bd"/>
</dbReference>
<dbReference type="Pfam" id="PF07691">
    <property type="entry name" value="PA14"/>
    <property type="match status" value="1"/>
</dbReference>
<proteinExistence type="predicted"/>
<evidence type="ECO:0000256" key="3">
    <source>
        <dbReference type="SAM" id="MobiDB-lite"/>
    </source>
</evidence>
<name>A0ABP2D592_9RHOB</name>
<evidence type="ECO:0000313" key="5">
    <source>
        <dbReference type="EMBL" id="EDQ03409.1"/>
    </source>
</evidence>
<protein>
    <submittedName>
        <fullName evidence="5">Hemolysin-type calcium-binding protein</fullName>
    </submittedName>
</protein>
<dbReference type="Gene3D" id="2.60.120.380">
    <property type="match status" value="1"/>
</dbReference>
<dbReference type="EMBL" id="ABID01000019">
    <property type="protein sequence ID" value="EDQ03409.1"/>
    <property type="molecule type" value="Genomic_DNA"/>
</dbReference>
<dbReference type="InterPro" id="IPR011658">
    <property type="entry name" value="PA14_dom"/>
</dbReference>
<dbReference type="InterPro" id="IPR018511">
    <property type="entry name" value="Hemolysin-typ_Ca-bd_CS"/>
</dbReference>
<feature type="region of interest" description="Disordered" evidence="3">
    <location>
        <begin position="741"/>
        <end position="792"/>
    </location>
</feature>
<dbReference type="Gene3D" id="2.170.16.10">
    <property type="entry name" value="Hedgehog/Intein (Hint) domain"/>
    <property type="match status" value="1"/>
</dbReference>
<dbReference type="InterPro" id="IPR011049">
    <property type="entry name" value="Serralysin-like_metalloprot_C"/>
</dbReference>
<evidence type="ECO:0000259" key="4">
    <source>
        <dbReference type="PROSITE" id="PS51820"/>
    </source>
</evidence>
<gene>
    <name evidence="5" type="ORF">OIHEL45_19851</name>
</gene>
<dbReference type="PRINTS" id="PR00313">
    <property type="entry name" value="CABNDNGRPT"/>
</dbReference>
<dbReference type="InterPro" id="IPR028992">
    <property type="entry name" value="Hedgehog/Intein_dom"/>
</dbReference>
<dbReference type="InterPro" id="IPR037524">
    <property type="entry name" value="PA14/GLEYA"/>
</dbReference>
<dbReference type="Proteomes" id="UP000003257">
    <property type="component" value="Unassembled WGS sequence"/>
</dbReference>
<dbReference type="PANTHER" id="PTHR38340:SF1">
    <property type="entry name" value="S-LAYER PROTEIN"/>
    <property type="match status" value="1"/>
</dbReference>
<organism evidence="5 6">
    <name type="scientific">Sulfitobacter indolifex HEL-45</name>
    <dbReference type="NCBI Taxonomy" id="391624"/>
    <lineage>
        <taxon>Bacteria</taxon>
        <taxon>Pseudomonadati</taxon>
        <taxon>Pseudomonadota</taxon>
        <taxon>Alphaproteobacteria</taxon>
        <taxon>Rhodobacterales</taxon>
        <taxon>Roseobacteraceae</taxon>
        <taxon>Sulfitobacter</taxon>
    </lineage>
</organism>
<feature type="region of interest" description="Disordered" evidence="3">
    <location>
        <begin position="1284"/>
        <end position="1305"/>
    </location>
</feature>
<keyword evidence="6" id="KW-1185">Reference proteome</keyword>
<keyword evidence="2" id="KW-0964">Secreted</keyword>